<dbReference type="Pfam" id="PF13439">
    <property type="entry name" value="Glyco_transf_4"/>
    <property type="match status" value="1"/>
</dbReference>
<dbReference type="SUPFAM" id="SSF53448">
    <property type="entry name" value="Nucleotide-diphospho-sugar transferases"/>
    <property type="match status" value="1"/>
</dbReference>
<evidence type="ECO:0000259" key="4">
    <source>
        <dbReference type="Pfam" id="PF13439"/>
    </source>
</evidence>
<dbReference type="Gene3D" id="3.90.550.10">
    <property type="entry name" value="Spore Coat Polysaccharide Biosynthesis Protein SpsA, Chain A"/>
    <property type="match status" value="1"/>
</dbReference>
<dbReference type="SUPFAM" id="SSF53756">
    <property type="entry name" value="UDP-Glycosyltransferase/glycogen phosphorylase"/>
    <property type="match status" value="1"/>
</dbReference>
<name>A0A5C5RL47_9ACTN</name>
<reference evidence="5 6" key="1">
    <citation type="submission" date="2019-08" db="EMBL/GenBank/DDBJ databases">
        <title>Tsukamurella conjunctivitidis sp. nov., Tsukamurella assacharolytica sp. nov. and Tsukamurella sputae sp. nov. isolated from patients with conjunctivitis, bacteraemia (lymphoma) and respiratory infection (sputum) in Hong Kong.</title>
        <authorList>
            <person name="Fok K.M.N."/>
            <person name="Fong J.Y.H."/>
        </authorList>
    </citation>
    <scope>NUCLEOTIDE SEQUENCE [LARGE SCALE GENOMIC DNA]</scope>
    <source>
        <strain evidence="5 6">HKU70</strain>
    </source>
</reference>
<feature type="domain" description="Glycosyl transferase family 1" evidence="3">
    <location>
        <begin position="484"/>
        <end position="623"/>
    </location>
</feature>
<dbReference type="RefSeq" id="WP_146436408.1">
    <property type="nucleotide sequence ID" value="NZ_VIGV01000006.1"/>
</dbReference>
<dbReference type="InterPro" id="IPR028098">
    <property type="entry name" value="Glyco_trans_4-like_N"/>
</dbReference>
<proteinExistence type="predicted"/>
<dbReference type="OrthoDB" id="9771846at2"/>
<sequence>MTAERAQLQGGLRAAPPPSAPVARDLAVLIVAYRVPEDVGACLRAVAEHLPGVPVLVWDNSGPAYPGMDAVREAFPAVAWHGDGRNLGFAAAVNRLAALAPEHDLLLLNPDALLRGDLAGTRAALGRPGVAAAAPVVVDPHDADGRGRPWDVAHRRRGLVRGLVSRAGYAEVLRRTPFSDLYPAPPARVDGYLTGACLAISRDAWEALGPFDEEFFLYGEETDWQRRALDAGWTLELTDDAGVEHSGHGTVRDDAVAWRRSADLLRANMALNIEHAAGARAAGAFLLGDSLLDRVQRSKRASRASVPRGARPNVVFTVNRLVFGGAERHHLVLAGELQRRGYDVTVVCLQRFGPLIAEAPPGVRVVRQPWWGPLLDLPPGPTVLISGDTNTETGFATLWRAGRRDRTWLVGAHIPPETDGPTYSAPLATAMRRADGFVALSPAHRDIVAAHQDVARRFFVAPNGVARRSELDGVPARRPVGAVPKLVMLSRIVEHKNPHLLVEALAGLTDFAWELDIFGDGPDRERLEALTPPELAGRVRWRGWSPGPDHAFADADLVCVPSGSEAFPMVILEAMARRLPVAASAVCAVPDMLDDGAAGALVREVTVEDWREVLRGLLAHPHEWAAVGDRGFERMREHYTVEAMADAYEAAFATVGAVRA</sequence>
<evidence type="ECO:0000313" key="5">
    <source>
        <dbReference type="EMBL" id="TWS22815.1"/>
    </source>
</evidence>
<evidence type="ECO:0000259" key="3">
    <source>
        <dbReference type="Pfam" id="PF00534"/>
    </source>
</evidence>
<evidence type="ECO:0000256" key="1">
    <source>
        <dbReference type="ARBA" id="ARBA00022676"/>
    </source>
</evidence>
<keyword evidence="2 5" id="KW-0808">Transferase</keyword>
<dbReference type="InterPro" id="IPR001296">
    <property type="entry name" value="Glyco_trans_1"/>
</dbReference>
<evidence type="ECO:0000313" key="6">
    <source>
        <dbReference type="Proteomes" id="UP000319792"/>
    </source>
</evidence>
<dbReference type="EMBL" id="VIGV01000006">
    <property type="protein sequence ID" value="TWS22815.1"/>
    <property type="molecule type" value="Genomic_DNA"/>
</dbReference>
<keyword evidence="6" id="KW-1185">Reference proteome</keyword>
<organism evidence="5 6">
    <name type="scientific">Tsukamurella sputi</name>
    <dbReference type="NCBI Taxonomy" id="2591848"/>
    <lineage>
        <taxon>Bacteria</taxon>
        <taxon>Bacillati</taxon>
        <taxon>Actinomycetota</taxon>
        <taxon>Actinomycetes</taxon>
        <taxon>Mycobacteriales</taxon>
        <taxon>Tsukamurellaceae</taxon>
        <taxon>Tsukamurella</taxon>
    </lineage>
</organism>
<keyword evidence="1" id="KW-0328">Glycosyltransferase</keyword>
<dbReference type="Pfam" id="PF00534">
    <property type="entry name" value="Glycos_transf_1"/>
    <property type="match status" value="1"/>
</dbReference>
<dbReference type="InterPro" id="IPR029044">
    <property type="entry name" value="Nucleotide-diphossugar_trans"/>
</dbReference>
<dbReference type="AlphaFoldDB" id="A0A5C5RL47"/>
<dbReference type="PANTHER" id="PTHR12526">
    <property type="entry name" value="GLYCOSYLTRANSFERASE"/>
    <property type="match status" value="1"/>
</dbReference>
<dbReference type="Gene3D" id="3.40.50.2000">
    <property type="entry name" value="Glycogen Phosphorylase B"/>
    <property type="match status" value="3"/>
</dbReference>
<accession>A0A5C5RL47</accession>
<gene>
    <name evidence="5" type="ORF">FK268_17565</name>
</gene>
<dbReference type="PANTHER" id="PTHR12526:SF636">
    <property type="entry name" value="BLL3647 PROTEIN"/>
    <property type="match status" value="1"/>
</dbReference>
<feature type="domain" description="Glycosyltransferase subfamily 4-like N-terminal" evidence="4">
    <location>
        <begin position="323"/>
        <end position="465"/>
    </location>
</feature>
<dbReference type="Proteomes" id="UP000319792">
    <property type="component" value="Unassembled WGS sequence"/>
</dbReference>
<comment type="caution">
    <text evidence="5">The sequence shown here is derived from an EMBL/GenBank/DDBJ whole genome shotgun (WGS) entry which is preliminary data.</text>
</comment>
<protein>
    <submittedName>
        <fullName evidence="5">Glycosyltransferase</fullName>
    </submittedName>
</protein>
<dbReference type="GO" id="GO:0016757">
    <property type="term" value="F:glycosyltransferase activity"/>
    <property type="evidence" value="ECO:0007669"/>
    <property type="project" value="UniProtKB-KW"/>
</dbReference>
<evidence type="ECO:0000256" key="2">
    <source>
        <dbReference type="ARBA" id="ARBA00022679"/>
    </source>
</evidence>
<dbReference type="CDD" id="cd03801">
    <property type="entry name" value="GT4_PimA-like"/>
    <property type="match status" value="1"/>
</dbReference>